<dbReference type="Pfam" id="PF05534">
    <property type="entry name" value="HicB"/>
    <property type="match status" value="1"/>
</dbReference>
<dbReference type="SUPFAM" id="SSF143100">
    <property type="entry name" value="TTHA1013/TTHA0281-like"/>
    <property type="match status" value="1"/>
</dbReference>
<gene>
    <name evidence="1" type="ORF">J0A68_16240</name>
</gene>
<dbReference type="EMBL" id="JAFKCT010000007">
    <property type="protein sequence ID" value="MBN7812505.1"/>
    <property type="molecule type" value="Genomic_DNA"/>
</dbReference>
<dbReference type="InterPro" id="IPR010985">
    <property type="entry name" value="Ribbon_hlx_hlx"/>
</dbReference>
<comment type="caution">
    <text evidence="1">The sequence shown here is derived from an EMBL/GenBank/DDBJ whole genome shotgun (WGS) entry which is preliminary data.</text>
</comment>
<dbReference type="RefSeq" id="WP_206579285.1">
    <property type="nucleotide sequence ID" value="NZ_JAFKCT010000007.1"/>
</dbReference>
<name>A0ABS3C6M8_9BACT</name>
<sequence length="114" mass="12836">MKNLMEYKSFVGSVSFSTEDEIFHGKIEGIDDLVTFEGSSVSGLKTAFEEAVEDYLETCEQIGKTPGKSYKGTFNVRIRPELHRKVAREALKKGYSLNQFVEKALEDSFLSDPD</sequence>
<accession>A0ABS3C6M8</accession>
<reference evidence="1 2" key="1">
    <citation type="submission" date="2021-03" db="EMBL/GenBank/DDBJ databases">
        <title>novel species isolated from a fishpond in China.</title>
        <authorList>
            <person name="Lu H."/>
            <person name="Cai Z."/>
        </authorList>
    </citation>
    <scope>NUCLEOTIDE SEQUENCE [LARGE SCALE GENOMIC DNA]</scope>
    <source>
        <strain evidence="1 2">H41</strain>
    </source>
</reference>
<dbReference type="Gene3D" id="1.10.1220.10">
    <property type="entry name" value="Met repressor-like"/>
    <property type="match status" value="1"/>
</dbReference>
<organism evidence="1 2">
    <name type="scientific">Algoriphagus oliviformis</name>
    <dbReference type="NCBI Taxonomy" id="2811231"/>
    <lineage>
        <taxon>Bacteria</taxon>
        <taxon>Pseudomonadati</taxon>
        <taxon>Bacteroidota</taxon>
        <taxon>Cytophagia</taxon>
        <taxon>Cytophagales</taxon>
        <taxon>Cyclobacteriaceae</taxon>
        <taxon>Algoriphagus</taxon>
    </lineage>
</organism>
<dbReference type="InterPro" id="IPR035069">
    <property type="entry name" value="TTHA1013/TTHA0281-like"/>
</dbReference>
<dbReference type="InterPro" id="IPR013321">
    <property type="entry name" value="Arc_rbn_hlx_hlx"/>
</dbReference>
<protein>
    <submittedName>
        <fullName evidence="1">Type II toxin-antitoxin system HicB family antitoxin</fullName>
    </submittedName>
</protein>
<dbReference type="Proteomes" id="UP000664317">
    <property type="component" value="Unassembled WGS sequence"/>
</dbReference>
<evidence type="ECO:0000313" key="2">
    <source>
        <dbReference type="Proteomes" id="UP000664317"/>
    </source>
</evidence>
<dbReference type="SUPFAM" id="SSF47598">
    <property type="entry name" value="Ribbon-helix-helix"/>
    <property type="match status" value="1"/>
</dbReference>
<evidence type="ECO:0000313" key="1">
    <source>
        <dbReference type="EMBL" id="MBN7812505.1"/>
    </source>
</evidence>
<proteinExistence type="predicted"/>
<keyword evidence="2" id="KW-1185">Reference proteome</keyword>
<dbReference type="InterPro" id="IPR008651">
    <property type="entry name" value="Uncharacterised_HicB"/>
</dbReference>